<reference evidence="1" key="1">
    <citation type="journal article" date="2021" name="Proc. Natl. Acad. Sci. U.S.A.">
        <title>A Catalog of Tens of Thousands of Viruses from Human Metagenomes Reveals Hidden Associations with Chronic Diseases.</title>
        <authorList>
            <person name="Tisza M.J."/>
            <person name="Buck C.B."/>
        </authorList>
    </citation>
    <scope>NUCLEOTIDE SEQUENCE</scope>
    <source>
        <strain evidence="1">CtPuP5</strain>
    </source>
</reference>
<evidence type="ECO:0000313" key="1">
    <source>
        <dbReference type="EMBL" id="DAD66527.1"/>
    </source>
</evidence>
<organism evidence="1">
    <name type="scientific">Myoviridae sp. ctPuP5</name>
    <dbReference type="NCBI Taxonomy" id="2823543"/>
    <lineage>
        <taxon>Viruses</taxon>
        <taxon>Duplodnaviria</taxon>
        <taxon>Heunggongvirae</taxon>
        <taxon>Uroviricota</taxon>
        <taxon>Caudoviricetes</taxon>
    </lineage>
</organism>
<name>A0A8S5L9G2_9CAUD</name>
<protein>
    <submittedName>
        <fullName evidence="1">Uncharacterized protein</fullName>
    </submittedName>
</protein>
<proteinExistence type="predicted"/>
<accession>A0A8S5L9G2</accession>
<sequence>MKKLCSKKESLKFEENAYTQKCWYDGSFKTERDCWYCEGCDFYFYPNDEASHTFAPYGIEYPQNYTIDELHNMWIKSKKGEN</sequence>
<dbReference type="EMBL" id="BK014662">
    <property type="protein sequence ID" value="DAD66527.1"/>
    <property type="molecule type" value="Genomic_DNA"/>
</dbReference>